<evidence type="ECO:0008006" key="5">
    <source>
        <dbReference type="Google" id="ProtNLM"/>
    </source>
</evidence>
<organism evidence="3 4">
    <name type="scientific">Malus domestica</name>
    <name type="common">Apple</name>
    <name type="synonym">Pyrus malus</name>
    <dbReference type="NCBI Taxonomy" id="3750"/>
    <lineage>
        <taxon>Eukaryota</taxon>
        <taxon>Viridiplantae</taxon>
        <taxon>Streptophyta</taxon>
        <taxon>Embryophyta</taxon>
        <taxon>Tracheophyta</taxon>
        <taxon>Spermatophyta</taxon>
        <taxon>Magnoliopsida</taxon>
        <taxon>eudicotyledons</taxon>
        <taxon>Gunneridae</taxon>
        <taxon>Pentapetalae</taxon>
        <taxon>rosids</taxon>
        <taxon>fabids</taxon>
        <taxon>Rosales</taxon>
        <taxon>Rosaceae</taxon>
        <taxon>Amygdaloideae</taxon>
        <taxon>Maleae</taxon>
        <taxon>Malus</taxon>
    </lineage>
</organism>
<comment type="caution">
    <text evidence="3">The sequence shown here is derived from an EMBL/GenBank/DDBJ whole genome shotgun (WGS) entry which is preliminary data.</text>
</comment>
<feature type="coiled-coil region" evidence="1">
    <location>
        <begin position="192"/>
        <end position="219"/>
    </location>
</feature>
<accession>A0A498K1T6</accession>
<feature type="compositionally biased region" description="Polar residues" evidence="2">
    <location>
        <begin position="71"/>
        <end position="83"/>
    </location>
</feature>
<keyword evidence="4" id="KW-1185">Reference proteome</keyword>
<dbReference type="EMBL" id="RDQH01000331">
    <property type="protein sequence ID" value="RXI00254.1"/>
    <property type="molecule type" value="Genomic_DNA"/>
</dbReference>
<dbReference type="Proteomes" id="UP000290289">
    <property type="component" value="Chromosome 5"/>
</dbReference>
<protein>
    <recommendedName>
        <fullName evidence="5">K-box domain-containing protein</fullName>
    </recommendedName>
</protein>
<evidence type="ECO:0000256" key="1">
    <source>
        <dbReference type="SAM" id="Coils"/>
    </source>
</evidence>
<proteinExistence type="predicted"/>
<evidence type="ECO:0000256" key="2">
    <source>
        <dbReference type="SAM" id="MobiDB-lite"/>
    </source>
</evidence>
<feature type="region of interest" description="Disordered" evidence="2">
    <location>
        <begin position="57"/>
        <end position="83"/>
    </location>
</feature>
<keyword evidence="1" id="KW-0175">Coiled coil</keyword>
<evidence type="ECO:0000313" key="3">
    <source>
        <dbReference type="EMBL" id="RXI00254.1"/>
    </source>
</evidence>
<feature type="compositionally biased region" description="Basic and acidic residues" evidence="2">
    <location>
        <begin position="57"/>
        <end position="70"/>
    </location>
</feature>
<sequence length="282" mass="31324">METSSSFKHLMQEILQNVTILTYLGTSVSVKPNMCLASIIVFGKLVERYQIHNDEEIGTSKDAGGTDKMQKNNSEGSGLRTGANQSLKMIQSDMEAQDIENLDIPELTQLEEELDAVLRRTRSRKIGGKNSLELSTIDNADTADDGNLYSSYRDAHEIGRGSNSILLPIAICLRAYPLYTCADERSMCAVDMPSLQLKEKQLKEEKLLLENEIAALKLKQQQSKDRAADEEPDQQSTFAANNTTTTTTNSCCSDDNVPAIKLHLFLSEKRKHNADTDTDQTN</sequence>
<feature type="region of interest" description="Disordered" evidence="2">
    <location>
        <begin position="219"/>
        <end position="250"/>
    </location>
</feature>
<gene>
    <name evidence="3" type="ORF">DVH24_037802</name>
</gene>
<reference evidence="3 4" key="1">
    <citation type="submission" date="2018-10" db="EMBL/GenBank/DDBJ databases">
        <title>A high-quality apple genome assembly.</title>
        <authorList>
            <person name="Hu J."/>
        </authorList>
    </citation>
    <scope>NUCLEOTIDE SEQUENCE [LARGE SCALE GENOMIC DNA]</scope>
    <source>
        <strain evidence="4">cv. HFTH1</strain>
        <tissue evidence="3">Young leaf</tissue>
    </source>
</reference>
<evidence type="ECO:0000313" key="4">
    <source>
        <dbReference type="Proteomes" id="UP000290289"/>
    </source>
</evidence>
<name>A0A498K1T6_MALDO</name>
<dbReference type="AlphaFoldDB" id="A0A498K1T6"/>